<reference evidence="4" key="1">
    <citation type="submission" date="2020-10" db="EMBL/GenBank/DDBJ databases">
        <title>Paenihalocynthiibacter styelae gen. nov., sp. nov., isolated from stalked sea squirt Styela clava.</title>
        <authorList>
            <person name="Kim Y.-O."/>
            <person name="Yoon J.-H."/>
        </authorList>
    </citation>
    <scope>NUCLEOTIDE SEQUENCE</scope>
    <source>
        <strain evidence="4">MYP1-1</strain>
    </source>
</reference>
<dbReference type="Proteomes" id="UP000640583">
    <property type="component" value="Unassembled WGS sequence"/>
</dbReference>
<feature type="domain" description="Phosphoribosyltransferase" evidence="2">
    <location>
        <begin position="143"/>
        <end position="240"/>
    </location>
</feature>
<dbReference type="Pfam" id="PF00156">
    <property type="entry name" value="Pribosyltran"/>
    <property type="match status" value="1"/>
</dbReference>
<dbReference type="InterPro" id="IPR051910">
    <property type="entry name" value="ComF/GntX_DNA_util-trans"/>
</dbReference>
<feature type="domain" description="Double zinc ribbon" evidence="3">
    <location>
        <begin position="6"/>
        <end position="69"/>
    </location>
</feature>
<dbReference type="EMBL" id="JADCKQ010000006">
    <property type="protein sequence ID" value="MBI1493963.1"/>
    <property type="molecule type" value="Genomic_DNA"/>
</dbReference>
<dbReference type="InterPro" id="IPR000836">
    <property type="entry name" value="PRTase_dom"/>
</dbReference>
<dbReference type="RefSeq" id="WP_228848769.1">
    <property type="nucleotide sequence ID" value="NZ_JADCKQ010000006.1"/>
</dbReference>
<evidence type="ECO:0000256" key="1">
    <source>
        <dbReference type="ARBA" id="ARBA00008007"/>
    </source>
</evidence>
<sequence>MMMQKALDVLYPPQCATCNATVETVNGGLCADCWGNTPFIAGAACDCCGTPLPGHEDQDGSVLHCDDCRALGRAWTRGRAVAEYKGNIRRMILALKHGDKSEYAEPAGAWMAHAARDLIGNQTLVAPVPLHWSRLLRRRYNQSALMAASLARTAELPLCQDLLIRRHRTPLLEGKSADQRAEIMKNNIFVHPRRKIRIAGRPVLLVDDVMTSGATLQVCAGACKVAGASRIDVVVLARVAKDA</sequence>
<protein>
    <submittedName>
        <fullName evidence="4">ComF family protein</fullName>
    </submittedName>
</protein>
<dbReference type="PANTHER" id="PTHR47505:SF1">
    <property type="entry name" value="DNA UTILIZATION PROTEIN YHGH"/>
    <property type="match status" value="1"/>
</dbReference>
<dbReference type="PANTHER" id="PTHR47505">
    <property type="entry name" value="DNA UTILIZATION PROTEIN YHGH"/>
    <property type="match status" value="1"/>
</dbReference>
<dbReference type="AlphaFoldDB" id="A0A8J7ID05"/>
<gene>
    <name evidence="4" type="ORF">H1D41_09980</name>
</gene>
<evidence type="ECO:0000259" key="2">
    <source>
        <dbReference type="Pfam" id="PF00156"/>
    </source>
</evidence>
<evidence type="ECO:0000259" key="3">
    <source>
        <dbReference type="Pfam" id="PF18912"/>
    </source>
</evidence>
<proteinExistence type="inferred from homology"/>
<name>A0A8J7ID05_9RHOB</name>
<accession>A0A8J7ID05</accession>
<dbReference type="SUPFAM" id="SSF53271">
    <property type="entry name" value="PRTase-like"/>
    <property type="match status" value="1"/>
</dbReference>
<dbReference type="InterPro" id="IPR029057">
    <property type="entry name" value="PRTase-like"/>
</dbReference>
<keyword evidence="5" id="KW-1185">Reference proteome</keyword>
<dbReference type="InterPro" id="IPR044005">
    <property type="entry name" value="DZR_2"/>
</dbReference>
<evidence type="ECO:0000313" key="5">
    <source>
        <dbReference type="Proteomes" id="UP000640583"/>
    </source>
</evidence>
<dbReference type="Gene3D" id="3.40.50.2020">
    <property type="match status" value="1"/>
</dbReference>
<dbReference type="CDD" id="cd06223">
    <property type="entry name" value="PRTases_typeI"/>
    <property type="match status" value="1"/>
</dbReference>
<organism evidence="4 5">
    <name type="scientific">Halocynthiibacter styelae</name>
    <dbReference type="NCBI Taxonomy" id="2761955"/>
    <lineage>
        <taxon>Bacteria</taxon>
        <taxon>Pseudomonadati</taxon>
        <taxon>Pseudomonadota</taxon>
        <taxon>Alphaproteobacteria</taxon>
        <taxon>Rhodobacterales</taxon>
        <taxon>Paracoccaceae</taxon>
        <taxon>Halocynthiibacter</taxon>
    </lineage>
</organism>
<comment type="caution">
    <text evidence="4">The sequence shown here is derived from an EMBL/GenBank/DDBJ whole genome shotgun (WGS) entry which is preliminary data.</text>
</comment>
<evidence type="ECO:0000313" key="4">
    <source>
        <dbReference type="EMBL" id="MBI1493963.1"/>
    </source>
</evidence>
<dbReference type="Pfam" id="PF18912">
    <property type="entry name" value="DZR_2"/>
    <property type="match status" value="1"/>
</dbReference>
<comment type="similarity">
    <text evidence="1">Belongs to the ComF/GntX family.</text>
</comment>